<feature type="domain" description="Sulfatase N-terminal" evidence="3">
    <location>
        <begin position="11"/>
        <end position="405"/>
    </location>
</feature>
<sequence>MNDIPEVKKRPNILLITSDQHRGDCYGFEGRKVRTPNLDKLAAGGTRFSACITPNVVCQPSRASMLTGLLPSTHGVSDNGIDLSEEAAGKGFASQLSGAGYQTGFVGKAHFSTYVTFRPTGRPECIQSSGDFPDDWFGPYMGFDRVEMMLIGHNFFLPEAPPLGLHYEKWFYKDGKGPERIAQYLTRLPPEVTAPQTFNSGLPVEVHNSTWVGDQTIDFLRAHSEDDEPFCLWTSFPDPHHPFDAPAPWNQLHHPDEVDLPQHRTRDLEQRPWWHKASVESTPDLPENLRRIREEYSRIGEVSDQQLRELIGNYYGMISLIDHNVGRIMDALRETGLDKDTIVVFTSDHGDWLGDHGLILKGPMMYDGLMRVGLIASGPGIPAGKVVSSPVSTIDLHETFLDYAGTTGSVPSHGQSLRPLIEGEESRDFALNEWDLRAGRCGVALDLRTVRTSRYRMTVERNSSAGELYDLQEDPNEMVNLFDDPSRKAVRKELEDMLATRPLDAIEPPLPQTGTA</sequence>
<keyword evidence="2 4" id="KW-0378">Hydrolase</keyword>
<dbReference type="Gene3D" id="3.40.720.10">
    <property type="entry name" value="Alkaline Phosphatase, subunit A"/>
    <property type="match status" value="1"/>
</dbReference>
<evidence type="ECO:0000256" key="1">
    <source>
        <dbReference type="ARBA" id="ARBA00022723"/>
    </source>
</evidence>
<dbReference type="AlphaFoldDB" id="A0AA37MS78"/>
<reference evidence="4" key="1">
    <citation type="submission" date="2022-09" db="EMBL/GenBank/DDBJ databases">
        <title>Isolation and characterization of 3-chlorobenzoate degrading bacteria from soils in Shizuoka.</title>
        <authorList>
            <person name="Ifat A."/>
            <person name="Ogawa N."/>
            <person name="Kimbara K."/>
            <person name="Moriuchi R."/>
            <person name="Dohra H."/>
            <person name="Shintani M."/>
        </authorList>
    </citation>
    <scope>NUCLEOTIDE SEQUENCE</scope>
    <source>
        <strain evidence="4">19CS4-2</strain>
    </source>
</reference>
<dbReference type="GO" id="GO:0005737">
    <property type="term" value="C:cytoplasm"/>
    <property type="evidence" value="ECO:0007669"/>
    <property type="project" value="TreeGrafter"/>
</dbReference>
<dbReference type="PANTHER" id="PTHR45953">
    <property type="entry name" value="IDURONATE 2-SULFATASE"/>
    <property type="match status" value="1"/>
</dbReference>
<dbReference type="EMBL" id="BPUS01000022">
    <property type="protein sequence ID" value="GJH29356.1"/>
    <property type="molecule type" value="Genomic_DNA"/>
</dbReference>
<dbReference type="GO" id="GO:0008484">
    <property type="term" value="F:sulfuric ester hydrolase activity"/>
    <property type="evidence" value="ECO:0007669"/>
    <property type="project" value="TreeGrafter"/>
</dbReference>
<dbReference type="PANTHER" id="PTHR45953:SF1">
    <property type="entry name" value="IDURONATE 2-SULFATASE"/>
    <property type="match status" value="1"/>
</dbReference>
<protein>
    <submittedName>
        <fullName evidence="4">Sulfatase-like hydrolase/transferase</fullName>
    </submittedName>
</protein>
<dbReference type="Pfam" id="PF00884">
    <property type="entry name" value="Sulfatase"/>
    <property type="match status" value="1"/>
</dbReference>
<name>A0AA37MS78_9BURK</name>
<evidence type="ECO:0000313" key="4">
    <source>
        <dbReference type="EMBL" id="GJH29356.1"/>
    </source>
</evidence>
<organism evidence="4 5">
    <name type="scientific">Caballeronia novacaledonica</name>
    <dbReference type="NCBI Taxonomy" id="1544861"/>
    <lineage>
        <taxon>Bacteria</taxon>
        <taxon>Pseudomonadati</taxon>
        <taxon>Pseudomonadota</taxon>
        <taxon>Betaproteobacteria</taxon>
        <taxon>Burkholderiales</taxon>
        <taxon>Burkholderiaceae</taxon>
        <taxon>Caballeronia</taxon>
    </lineage>
</organism>
<evidence type="ECO:0000256" key="2">
    <source>
        <dbReference type="ARBA" id="ARBA00022801"/>
    </source>
</evidence>
<dbReference type="InterPro" id="IPR000917">
    <property type="entry name" value="Sulfatase_N"/>
</dbReference>
<dbReference type="InterPro" id="IPR017850">
    <property type="entry name" value="Alkaline_phosphatase_core_sf"/>
</dbReference>
<dbReference type="GO" id="GO:0046872">
    <property type="term" value="F:metal ion binding"/>
    <property type="evidence" value="ECO:0007669"/>
    <property type="project" value="UniProtKB-KW"/>
</dbReference>
<dbReference type="Proteomes" id="UP001055111">
    <property type="component" value="Unassembled WGS sequence"/>
</dbReference>
<accession>A0AA37MS78</accession>
<proteinExistence type="predicted"/>
<dbReference type="SUPFAM" id="SSF53649">
    <property type="entry name" value="Alkaline phosphatase-like"/>
    <property type="match status" value="1"/>
</dbReference>
<dbReference type="RefSeq" id="WP_238216622.1">
    <property type="nucleotide sequence ID" value="NZ_BPUS01000022.1"/>
</dbReference>
<comment type="caution">
    <text evidence="4">The sequence shown here is derived from an EMBL/GenBank/DDBJ whole genome shotgun (WGS) entry which is preliminary data.</text>
</comment>
<evidence type="ECO:0000313" key="5">
    <source>
        <dbReference type="Proteomes" id="UP001055111"/>
    </source>
</evidence>
<gene>
    <name evidence="4" type="ORF">CBA19CS42_32590</name>
</gene>
<evidence type="ECO:0000259" key="3">
    <source>
        <dbReference type="Pfam" id="PF00884"/>
    </source>
</evidence>
<keyword evidence="1" id="KW-0479">Metal-binding</keyword>